<feature type="compositionally biased region" description="Polar residues" evidence="2">
    <location>
        <begin position="439"/>
        <end position="455"/>
    </location>
</feature>
<feature type="coiled-coil region" evidence="1">
    <location>
        <begin position="187"/>
        <end position="238"/>
    </location>
</feature>
<evidence type="ECO:0000313" key="5">
    <source>
        <dbReference type="Proteomes" id="UP001642484"/>
    </source>
</evidence>
<comment type="caution">
    <text evidence="4">The sequence shown here is derived from an EMBL/GenBank/DDBJ whole genome shotgun (WGS) entry which is preliminary data.</text>
</comment>
<feature type="coiled-coil region" evidence="1">
    <location>
        <begin position="50"/>
        <end position="140"/>
    </location>
</feature>
<protein>
    <submittedName>
        <fullName evidence="4">Uncharacterized protein</fullName>
    </submittedName>
</protein>
<accession>A0ABP0P6F8</accession>
<dbReference type="Proteomes" id="UP001642484">
    <property type="component" value="Unassembled WGS sequence"/>
</dbReference>
<proteinExistence type="predicted"/>
<keyword evidence="5" id="KW-1185">Reference proteome</keyword>
<dbReference type="EMBL" id="CAXAMN010022596">
    <property type="protein sequence ID" value="CAK9071198.1"/>
    <property type="molecule type" value="Genomic_DNA"/>
</dbReference>
<gene>
    <name evidence="3" type="ORF">CCMP2556_LOCUS34835</name>
    <name evidence="4" type="ORF">CCMP2556_LOCUS35006</name>
</gene>
<name>A0ABP0P6F8_9DINO</name>
<organism evidence="4 5">
    <name type="scientific">Durusdinium trenchii</name>
    <dbReference type="NCBI Taxonomy" id="1381693"/>
    <lineage>
        <taxon>Eukaryota</taxon>
        <taxon>Sar</taxon>
        <taxon>Alveolata</taxon>
        <taxon>Dinophyceae</taxon>
        <taxon>Suessiales</taxon>
        <taxon>Symbiodiniaceae</taxon>
        <taxon>Durusdinium</taxon>
    </lineage>
</organism>
<dbReference type="EMBL" id="CAXAMN010022562">
    <property type="protein sequence ID" value="CAK9070814.1"/>
    <property type="molecule type" value="Genomic_DNA"/>
</dbReference>
<keyword evidence="1" id="KW-0175">Coiled coil</keyword>
<evidence type="ECO:0000313" key="3">
    <source>
        <dbReference type="EMBL" id="CAK9070814.1"/>
    </source>
</evidence>
<evidence type="ECO:0000256" key="1">
    <source>
        <dbReference type="SAM" id="Coils"/>
    </source>
</evidence>
<sequence length="496" mass="55421">MRYALLLNALERIQRITNSPMKGTKPPLGPESGGTFLAAFEYSDKLNQQVLSLEADNVELQDGKKLLEAENQALKGKIAELQLQCEKLRDTSIHTHQDKEAAILQAREALQSKQAEVMLARKAEEDVKQQVEAISEENLRLSGIAEKLQGERSQLHRTCLGLEASIKSCQTELGQRAKAEQDGLKLRNALELRLNDLSLQNKRLSDMAGFYRADLAQLQELREEVLKERHKSTRLAEDLEHSRRDVVWLRHRLAELDQRNSEIWAEVEHWRHAEKAATAHHPRLEEAMKRESALADTLRQRIADLEEQVAKALHAQAAAEADCAGAKSQLASSRSEISKLADAAARLAAEKSHAEQMASLAHAEKEEAHRKHHVLEKEHLPKLMAQHQAAAGNVGDLRHRLAQLEGENTLLKGKVSEAEVLIRGLRAECSKLPGRHARASSSTHEAPTSDLQRSISAVHPSPSEGYPCSLTPMAPSLMPMMHPMSKMRHGWTHICF</sequence>
<evidence type="ECO:0000313" key="4">
    <source>
        <dbReference type="EMBL" id="CAK9071198.1"/>
    </source>
</evidence>
<reference evidence="4 5" key="1">
    <citation type="submission" date="2024-02" db="EMBL/GenBank/DDBJ databases">
        <authorList>
            <person name="Chen Y."/>
            <person name="Shah S."/>
            <person name="Dougan E. K."/>
            <person name="Thang M."/>
            <person name="Chan C."/>
        </authorList>
    </citation>
    <scope>NUCLEOTIDE SEQUENCE [LARGE SCALE GENOMIC DNA]</scope>
</reference>
<feature type="region of interest" description="Disordered" evidence="2">
    <location>
        <begin position="433"/>
        <end position="467"/>
    </location>
</feature>
<evidence type="ECO:0000256" key="2">
    <source>
        <dbReference type="SAM" id="MobiDB-lite"/>
    </source>
</evidence>
<feature type="coiled-coil region" evidence="1">
    <location>
        <begin position="288"/>
        <end position="322"/>
    </location>
</feature>